<dbReference type="AlphaFoldDB" id="A0A1H0RC46"/>
<keyword evidence="4" id="KW-0378">Hydrolase</keyword>
<evidence type="ECO:0000256" key="3">
    <source>
        <dbReference type="ARBA" id="ARBA00022759"/>
    </source>
</evidence>
<comment type="similarity">
    <text evidence="5">Belongs to the YicC/YloC family.</text>
</comment>
<keyword evidence="2" id="KW-0540">Nuclease</keyword>
<sequence>MIVSMTGFGRATESTAALSVTVEVKSVNHRFCEIQLRMPRQLMVIEDKIKKAVHEYVNRGRIELFLTVDGEGIVKRKVEIDWGLMDNYYELLTQVKGRYSLKEDVTIERLINLEGVTSIVEEETDYPELQSFILKAVHSAMDQLKEMREVEGKQLYNIIKEQILHIMNLVEQISLLAPTVIQNYRDRMIKKVSEYVSDTIDESKFITEVAIFAEKADINEEITRLKSHASQFIDTLQNSGAVGRKLDFIVQEMNREINTIGAKANDESISILVVDIKSLLEKVKEQVQNIE</sequence>
<evidence type="ECO:0000256" key="1">
    <source>
        <dbReference type="ARBA" id="ARBA00001968"/>
    </source>
</evidence>
<comment type="cofactor">
    <cofactor evidence="1">
        <name>a divalent metal cation</name>
        <dbReference type="ChEBI" id="CHEBI:60240"/>
    </cofactor>
</comment>
<keyword evidence="9" id="KW-1185">Reference proteome</keyword>
<dbReference type="RefSeq" id="WP_090850386.1">
    <property type="nucleotide sequence ID" value="NZ_FNJU01000002.1"/>
</dbReference>
<evidence type="ECO:0000256" key="4">
    <source>
        <dbReference type="ARBA" id="ARBA00022801"/>
    </source>
</evidence>
<reference evidence="9" key="1">
    <citation type="submission" date="2016-10" db="EMBL/GenBank/DDBJ databases">
        <authorList>
            <person name="Varghese N."/>
            <person name="Submissions S."/>
        </authorList>
    </citation>
    <scope>NUCLEOTIDE SEQUENCE [LARGE SCALE GENOMIC DNA]</scope>
    <source>
        <strain evidence="9">IBRC-M10078</strain>
    </source>
</reference>
<dbReference type="GO" id="GO:0016787">
    <property type="term" value="F:hydrolase activity"/>
    <property type="evidence" value="ECO:0007669"/>
    <property type="project" value="UniProtKB-KW"/>
</dbReference>
<organism evidence="8 9">
    <name type="scientific">Litchfieldia salsa</name>
    <dbReference type="NCBI Taxonomy" id="930152"/>
    <lineage>
        <taxon>Bacteria</taxon>
        <taxon>Bacillati</taxon>
        <taxon>Bacillota</taxon>
        <taxon>Bacilli</taxon>
        <taxon>Bacillales</taxon>
        <taxon>Bacillaceae</taxon>
        <taxon>Litchfieldia</taxon>
    </lineage>
</organism>
<gene>
    <name evidence="8" type="ORF">SAMN05216565_102136</name>
</gene>
<dbReference type="EMBL" id="FNJU01000002">
    <property type="protein sequence ID" value="SDP26960.1"/>
    <property type="molecule type" value="Genomic_DNA"/>
</dbReference>
<evidence type="ECO:0000256" key="5">
    <source>
        <dbReference type="ARBA" id="ARBA00035648"/>
    </source>
</evidence>
<dbReference type="Proteomes" id="UP000199159">
    <property type="component" value="Unassembled WGS sequence"/>
</dbReference>
<evidence type="ECO:0000259" key="7">
    <source>
        <dbReference type="Pfam" id="PF08340"/>
    </source>
</evidence>
<protein>
    <submittedName>
        <fullName evidence="8">TIGR00255 family protein</fullName>
    </submittedName>
</protein>
<dbReference type="PANTHER" id="PTHR30636:SF3">
    <property type="entry name" value="UPF0701 PROTEIN YICC"/>
    <property type="match status" value="1"/>
</dbReference>
<feature type="domain" description="Endoribonuclease YicC-like C-terminal" evidence="7">
    <location>
        <begin position="176"/>
        <end position="291"/>
    </location>
</feature>
<dbReference type="Pfam" id="PF03755">
    <property type="entry name" value="YicC-like_N"/>
    <property type="match status" value="1"/>
</dbReference>
<evidence type="ECO:0000313" key="9">
    <source>
        <dbReference type="Proteomes" id="UP000199159"/>
    </source>
</evidence>
<dbReference type="InterPro" id="IPR005229">
    <property type="entry name" value="YicC/YloC-like"/>
</dbReference>
<evidence type="ECO:0000256" key="2">
    <source>
        <dbReference type="ARBA" id="ARBA00022722"/>
    </source>
</evidence>
<dbReference type="GO" id="GO:0004521">
    <property type="term" value="F:RNA endonuclease activity"/>
    <property type="evidence" value="ECO:0007669"/>
    <property type="project" value="InterPro"/>
</dbReference>
<dbReference type="InterPro" id="IPR013527">
    <property type="entry name" value="YicC-like_N"/>
</dbReference>
<evidence type="ECO:0000313" key="8">
    <source>
        <dbReference type="EMBL" id="SDP26960.1"/>
    </source>
</evidence>
<dbReference type="NCBIfam" id="TIGR00255">
    <property type="entry name" value="YicC/YloC family endoribonuclease"/>
    <property type="match status" value="1"/>
</dbReference>
<dbReference type="InterPro" id="IPR013551">
    <property type="entry name" value="YicC-like_C"/>
</dbReference>
<dbReference type="PANTHER" id="PTHR30636">
    <property type="entry name" value="UPF0701 PROTEIN YICC"/>
    <property type="match status" value="1"/>
</dbReference>
<name>A0A1H0RC46_9BACI</name>
<proteinExistence type="inferred from homology"/>
<accession>A0A1H0RC46</accession>
<keyword evidence="3" id="KW-0255">Endonuclease</keyword>
<dbReference type="STRING" id="930152.SAMN05216565_102136"/>
<dbReference type="Pfam" id="PF08340">
    <property type="entry name" value="YicC-like_C"/>
    <property type="match status" value="1"/>
</dbReference>
<feature type="domain" description="Endoribonuclease YicC-like N-terminal" evidence="6">
    <location>
        <begin position="2"/>
        <end position="156"/>
    </location>
</feature>
<evidence type="ECO:0000259" key="6">
    <source>
        <dbReference type="Pfam" id="PF03755"/>
    </source>
</evidence>
<dbReference type="OrthoDB" id="9771229at2"/>